<dbReference type="PANTHER" id="PTHR42714">
    <property type="entry name" value="TRNA MODIFICATION GTPASE GTPBP3"/>
    <property type="match status" value="1"/>
</dbReference>
<evidence type="ECO:0000313" key="3">
    <source>
        <dbReference type="Proteomes" id="UP001205601"/>
    </source>
</evidence>
<organism evidence="2 3">
    <name type="scientific">Albidovulum sediminis</name>
    <dbReference type="NCBI Taxonomy" id="3066345"/>
    <lineage>
        <taxon>Bacteria</taxon>
        <taxon>Pseudomonadati</taxon>
        <taxon>Pseudomonadota</taxon>
        <taxon>Alphaproteobacteria</taxon>
        <taxon>Rhodobacterales</taxon>
        <taxon>Paracoccaceae</taxon>
        <taxon>Albidovulum</taxon>
    </lineage>
</organism>
<dbReference type="PANTHER" id="PTHR42714:SF2">
    <property type="entry name" value="TRNA MODIFICATION GTPASE GTPBP3, MITOCHONDRIAL"/>
    <property type="match status" value="1"/>
</dbReference>
<reference evidence="3" key="1">
    <citation type="submission" date="2023-07" db="EMBL/GenBank/DDBJ databases">
        <title>Defluviimonas sediminis sp. nov., isolated from mangrove sediment.</title>
        <authorList>
            <person name="Liu L."/>
            <person name="Li J."/>
            <person name="Huang Y."/>
            <person name="Pan J."/>
            <person name="Li M."/>
        </authorList>
    </citation>
    <scope>NUCLEOTIDE SEQUENCE [LARGE SCALE GENOMIC DNA]</scope>
    <source>
        <strain evidence="3">FT324</strain>
    </source>
</reference>
<evidence type="ECO:0008006" key="4">
    <source>
        <dbReference type="Google" id="ProtNLM"/>
    </source>
</evidence>
<dbReference type="EMBL" id="JAOCQF010000006">
    <property type="protein sequence ID" value="MCT8331766.1"/>
    <property type="molecule type" value="Genomic_DNA"/>
</dbReference>
<proteinExistence type="predicted"/>
<dbReference type="Proteomes" id="UP001205601">
    <property type="component" value="Unassembled WGS sequence"/>
</dbReference>
<feature type="region of interest" description="Disordered" evidence="1">
    <location>
        <begin position="303"/>
        <end position="330"/>
    </location>
</feature>
<protein>
    <recommendedName>
        <fullName evidence="4">G domain-containing protein</fullName>
    </recommendedName>
</protein>
<feature type="compositionally biased region" description="Low complexity" evidence="1">
    <location>
        <begin position="303"/>
        <end position="315"/>
    </location>
</feature>
<evidence type="ECO:0000313" key="2">
    <source>
        <dbReference type="EMBL" id="MCT8331766.1"/>
    </source>
</evidence>
<gene>
    <name evidence="2" type="ORF">N5I32_19795</name>
</gene>
<comment type="caution">
    <text evidence="2">The sequence shown here is derived from an EMBL/GenBank/DDBJ whole genome shotgun (WGS) entry which is preliminary data.</text>
</comment>
<dbReference type="InterPro" id="IPR027417">
    <property type="entry name" value="P-loop_NTPase"/>
</dbReference>
<dbReference type="SUPFAM" id="SSF52540">
    <property type="entry name" value="P-loop containing nucleoside triphosphate hydrolases"/>
    <property type="match status" value="1"/>
</dbReference>
<accession>A0ABT2NS34</accession>
<name>A0ABT2NS34_9RHOB</name>
<evidence type="ECO:0000256" key="1">
    <source>
        <dbReference type="SAM" id="MobiDB-lite"/>
    </source>
</evidence>
<dbReference type="RefSeq" id="WP_261497675.1">
    <property type="nucleotide sequence ID" value="NZ_JAOCQF010000006.1"/>
</dbReference>
<sequence length="437" mass="47332">MVAFPRADTEAEILRRFLAVLDGAAAQGDPSLENARAQAESYLSRLEAPVRIAVVGLSRSGKSSLVNLLVGEAVIPTQPRKSVMPAVILRHCEGNRTTASWWDREDRVFDGLDLQGALSESPDIISIGIDCEVLRDVWLMDLSDLEDSGAQANTLFVLNRLADMVVWCTNAEDPWTAEERHLWGLVPKAVQRRAILVMTHADHLSAGTLTPTLERLQTTVGAAFRKVLPISISDAWRALLGEVTQPERAWVASGIEPFMVAMMEMAVDCRKTEVEKVRRGMAQHLEPLLAQLPVTPATITAPAPTAARAEPRAAAGSKSDPVPPAAGRPALQPVQASPALLAWKKRVEGVLDSLRTGVIEQDGEFLTAAQDAVSFFLDDLAMLRDLSDADAWIEREFQRAQDLLILMQYEGEASNAETAALLLAQLTDGLAQSGAAA</sequence>
<dbReference type="Gene3D" id="3.40.50.300">
    <property type="entry name" value="P-loop containing nucleotide triphosphate hydrolases"/>
    <property type="match status" value="1"/>
</dbReference>
<keyword evidence="3" id="KW-1185">Reference proteome</keyword>